<proteinExistence type="predicted"/>
<name>A0A319BPJ2_9EURO</name>
<keyword evidence="2" id="KW-1185">Reference proteome</keyword>
<dbReference type="EMBL" id="KZ821818">
    <property type="protein sequence ID" value="PYH75336.1"/>
    <property type="molecule type" value="Genomic_DNA"/>
</dbReference>
<dbReference type="RefSeq" id="XP_025485536.1">
    <property type="nucleotide sequence ID" value="XM_025641193.1"/>
</dbReference>
<dbReference type="Proteomes" id="UP000248340">
    <property type="component" value="Unassembled WGS sequence"/>
</dbReference>
<sequence>MAEMEKVTEETLIACWNTLSVAPDFFKTCEKLPINYVWAKEYPRRLYCLQCESIEFQDENGEKIWSTTGDGEMTNLPARVGVYIVRGKAIIQ</sequence>
<reference evidence="1 2" key="1">
    <citation type="submission" date="2016-12" db="EMBL/GenBank/DDBJ databases">
        <title>The genomes of Aspergillus section Nigri reveals drivers in fungal speciation.</title>
        <authorList>
            <consortium name="DOE Joint Genome Institute"/>
            <person name="Vesth T.C."/>
            <person name="Nybo J."/>
            <person name="Theobald S."/>
            <person name="Brandl J."/>
            <person name="Frisvad J.C."/>
            <person name="Nielsen K.F."/>
            <person name="Lyhne E.K."/>
            <person name="Kogle M.E."/>
            <person name="Kuo A."/>
            <person name="Riley R."/>
            <person name="Clum A."/>
            <person name="Nolan M."/>
            <person name="Lipzen A."/>
            <person name="Salamov A."/>
            <person name="Henrissat B."/>
            <person name="Wiebenga A."/>
            <person name="De Vries R.P."/>
            <person name="Grigoriev I.V."/>
            <person name="Mortensen U.H."/>
            <person name="Andersen M.R."/>
            <person name="Baker S.E."/>
        </authorList>
    </citation>
    <scope>NUCLEOTIDE SEQUENCE [LARGE SCALE GENOMIC DNA]</scope>
    <source>
        <strain evidence="1 2">CBS 121591</strain>
    </source>
</reference>
<protein>
    <submittedName>
        <fullName evidence="1">Uncharacterized protein</fullName>
    </submittedName>
</protein>
<evidence type="ECO:0000313" key="1">
    <source>
        <dbReference type="EMBL" id="PYH75336.1"/>
    </source>
</evidence>
<dbReference type="VEuPathDB" id="FungiDB:BO82DRAFT_437442"/>
<accession>A0A319BPJ2</accession>
<gene>
    <name evidence="1" type="ORF">BO82DRAFT_437442</name>
</gene>
<evidence type="ECO:0000313" key="2">
    <source>
        <dbReference type="Proteomes" id="UP000248340"/>
    </source>
</evidence>
<dbReference type="AlphaFoldDB" id="A0A319BPJ2"/>
<dbReference type="GeneID" id="37143935"/>
<dbReference type="OrthoDB" id="3783360at2759"/>
<organism evidence="1 2">
    <name type="scientific">Aspergillus uvarum CBS 121591</name>
    <dbReference type="NCBI Taxonomy" id="1448315"/>
    <lineage>
        <taxon>Eukaryota</taxon>
        <taxon>Fungi</taxon>
        <taxon>Dikarya</taxon>
        <taxon>Ascomycota</taxon>
        <taxon>Pezizomycotina</taxon>
        <taxon>Eurotiomycetes</taxon>
        <taxon>Eurotiomycetidae</taxon>
        <taxon>Eurotiales</taxon>
        <taxon>Aspergillaceae</taxon>
        <taxon>Aspergillus</taxon>
        <taxon>Aspergillus subgen. Circumdati</taxon>
    </lineage>
</organism>